<comment type="caution">
    <text evidence="1">The sequence shown here is derived from an EMBL/GenBank/DDBJ whole genome shotgun (WGS) entry which is preliminary data.</text>
</comment>
<dbReference type="EMBL" id="BPLR01002161">
    <property type="protein sequence ID" value="GIX70667.1"/>
    <property type="molecule type" value="Genomic_DNA"/>
</dbReference>
<accession>A0AAV4MES1</accession>
<evidence type="ECO:0000313" key="1">
    <source>
        <dbReference type="EMBL" id="GIX70667.1"/>
    </source>
</evidence>
<keyword evidence="2" id="KW-1185">Reference proteome</keyword>
<proteinExistence type="predicted"/>
<reference evidence="1 2" key="1">
    <citation type="submission" date="2021-06" db="EMBL/GenBank/DDBJ databases">
        <title>Caerostris extrusa draft genome.</title>
        <authorList>
            <person name="Kono N."/>
            <person name="Arakawa K."/>
        </authorList>
    </citation>
    <scope>NUCLEOTIDE SEQUENCE [LARGE SCALE GENOMIC DNA]</scope>
</reference>
<gene>
    <name evidence="1" type="ORF">CEXT_415781</name>
</gene>
<sequence>MVNPTMSVWMMNQFDALFFPHFHPPLTPPETLLQQLNTVRFAKGGEDRNLVVGQPLGLFQAGPSLHLMGRVAHVTRGSPNGLYWALD</sequence>
<organism evidence="1 2">
    <name type="scientific">Caerostris extrusa</name>
    <name type="common">Bark spider</name>
    <name type="synonym">Caerostris bankana</name>
    <dbReference type="NCBI Taxonomy" id="172846"/>
    <lineage>
        <taxon>Eukaryota</taxon>
        <taxon>Metazoa</taxon>
        <taxon>Ecdysozoa</taxon>
        <taxon>Arthropoda</taxon>
        <taxon>Chelicerata</taxon>
        <taxon>Arachnida</taxon>
        <taxon>Araneae</taxon>
        <taxon>Araneomorphae</taxon>
        <taxon>Entelegynae</taxon>
        <taxon>Araneoidea</taxon>
        <taxon>Araneidae</taxon>
        <taxon>Caerostris</taxon>
    </lineage>
</organism>
<protein>
    <submittedName>
        <fullName evidence="1">Uncharacterized protein</fullName>
    </submittedName>
</protein>
<evidence type="ECO:0000313" key="2">
    <source>
        <dbReference type="Proteomes" id="UP001054945"/>
    </source>
</evidence>
<dbReference type="AlphaFoldDB" id="A0AAV4MES1"/>
<name>A0AAV4MES1_CAEEX</name>
<dbReference type="Proteomes" id="UP001054945">
    <property type="component" value="Unassembled WGS sequence"/>
</dbReference>